<dbReference type="Proteomes" id="UP000011669">
    <property type="component" value="Unassembled WGS sequence"/>
</dbReference>
<evidence type="ECO:0000313" key="1">
    <source>
        <dbReference type="EMBL" id="EMA47438.1"/>
    </source>
</evidence>
<dbReference type="STRING" id="1227455.C449_01791"/>
<dbReference type="EMBL" id="AOMD01000005">
    <property type="protein sequence ID" value="EMA47438.1"/>
    <property type="molecule type" value="Genomic_DNA"/>
</dbReference>
<reference evidence="1 2" key="1">
    <citation type="journal article" date="2014" name="PLoS Genet.">
        <title>Phylogenetically driven sequencing of extremely halophilic archaea reveals strategies for static and dynamic osmo-response.</title>
        <authorList>
            <person name="Becker E.A."/>
            <person name="Seitzer P.M."/>
            <person name="Tritt A."/>
            <person name="Larsen D."/>
            <person name="Krusor M."/>
            <person name="Yao A.I."/>
            <person name="Wu D."/>
            <person name="Madern D."/>
            <person name="Eisen J.A."/>
            <person name="Darling A.E."/>
            <person name="Facciotti M.T."/>
        </authorList>
    </citation>
    <scope>NUCLEOTIDE SEQUENCE [LARGE SCALE GENOMIC DNA]</scope>
    <source>
        <strain evidence="1 2">DSM 5350</strain>
    </source>
</reference>
<name>M0MQ11_9EURY</name>
<dbReference type="PATRIC" id="fig|1227455.4.peg.373"/>
<dbReference type="AlphaFoldDB" id="M0MQ11"/>
<accession>M0MQ11</accession>
<keyword evidence="2" id="KW-1185">Reference proteome</keyword>
<comment type="caution">
    <text evidence="1">The sequence shown here is derived from an EMBL/GenBank/DDBJ whole genome shotgun (WGS) entry which is preliminary data.</text>
</comment>
<dbReference type="InParanoid" id="M0MQ11"/>
<gene>
    <name evidence="1" type="ORF">C449_01791</name>
</gene>
<protein>
    <submittedName>
        <fullName evidence="1">Uncharacterized protein</fullName>
    </submittedName>
</protein>
<proteinExistence type="predicted"/>
<dbReference type="OrthoDB" id="203797at2157"/>
<organism evidence="1 2">
    <name type="scientific">Halococcus saccharolyticus DSM 5350</name>
    <dbReference type="NCBI Taxonomy" id="1227455"/>
    <lineage>
        <taxon>Archaea</taxon>
        <taxon>Methanobacteriati</taxon>
        <taxon>Methanobacteriota</taxon>
        <taxon>Stenosarchaea group</taxon>
        <taxon>Halobacteria</taxon>
        <taxon>Halobacteriales</taxon>
        <taxon>Halococcaceae</taxon>
        <taxon>Halococcus</taxon>
    </lineage>
</organism>
<evidence type="ECO:0000313" key="2">
    <source>
        <dbReference type="Proteomes" id="UP000011669"/>
    </source>
</evidence>
<dbReference type="RefSeq" id="WP_006076161.1">
    <property type="nucleotide sequence ID" value="NZ_AOMD01000005.1"/>
</dbReference>
<sequence length="383" mass="42476">MKFAIWAYPWSLVDEGVEQAARRLERIGIDEITLATNYHAVQTYHPRQPGRSTFFARASAYFQPDGEYGRLEPVPNERMGEDDWLAEIADGIADTSLALNSWTVGCHNSRLGMANRDFALENPFGDRLVFGLCPSKPAVHRYLTALVADLDARTPFERIELEQFDYFYGTGFGWHHQKIHVGLGDLGEFLFGLCFCDACRANAADAGIDVEQARLQCIETLDAIAAGELVSDIGVAAWLVHHPSVRSYVEIRCETLAEVFADLRRKVDADLGYYLPNLAPTDAWKYGADPDRLATTLDHHVALAYGSNRTEITDCVRTAQSLTDTPVHAGVLAGHPAIENRATLVDIVDGLANAGVKRVSFYNDGLLPERNLDWIEAATEPHR</sequence>